<dbReference type="PRINTS" id="PR00724">
    <property type="entry name" value="CRBOXYPTASEC"/>
</dbReference>
<dbReference type="Pfam" id="PF00450">
    <property type="entry name" value="Peptidase_S10"/>
    <property type="match status" value="1"/>
</dbReference>
<dbReference type="Proteomes" id="UP000316621">
    <property type="component" value="Chromosome 11"/>
</dbReference>
<dbReference type="Gene3D" id="3.40.50.12670">
    <property type="match status" value="1"/>
</dbReference>
<evidence type="ECO:0000313" key="6">
    <source>
        <dbReference type="Proteomes" id="UP000316621"/>
    </source>
</evidence>
<proteinExistence type="inferred from homology"/>
<protein>
    <submittedName>
        <fullName evidence="5">Uncharacterized protein</fullName>
    </submittedName>
</protein>
<gene>
    <name evidence="5" type="ORF">C5167_047747</name>
</gene>
<accession>A0A4Y7LJT8</accession>
<evidence type="ECO:0000313" key="5">
    <source>
        <dbReference type="EMBL" id="RZC84962.1"/>
    </source>
</evidence>
<keyword evidence="6" id="KW-1185">Reference proteome</keyword>
<dbReference type="AlphaFoldDB" id="A0A4Y7LJT8"/>
<dbReference type="OMA" id="MASWIFK"/>
<comment type="similarity">
    <text evidence="1">Belongs to the peptidase S10 family.</text>
</comment>
<dbReference type="OrthoDB" id="443318at2759"/>
<dbReference type="Gene3D" id="3.40.50.1820">
    <property type="entry name" value="alpha/beta hydrolase"/>
    <property type="match status" value="1"/>
</dbReference>
<dbReference type="InterPro" id="IPR029058">
    <property type="entry name" value="AB_hydrolase_fold"/>
</dbReference>
<dbReference type="SUPFAM" id="SSF53474">
    <property type="entry name" value="alpha/beta-Hydrolases"/>
    <property type="match status" value="1"/>
</dbReference>
<evidence type="ECO:0000256" key="3">
    <source>
        <dbReference type="ARBA" id="ARBA00023180"/>
    </source>
</evidence>
<dbReference type="GO" id="GO:0019748">
    <property type="term" value="P:secondary metabolic process"/>
    <property type="evidence" value="ECO:0007669"/>
    <property type="project" value="TreeGrafter"/>
</dbReference>
<dbReference type="FunFam" id="3.40.50.1820:FF:000072">
    <property type="entry name" value="Serine carboxypeptidase-like 19"/>
    <property type="match status" value="1"/>
</dbReference>
<evidence type="ECO:0000256" key="2">
    <source>
        <dbReference type="ARBA" id="ARBA00022729"/>
    </source>
</evidence>
<reference evidence="5 6" key="1">
    <citation type="journal article" date="2018" name="Science">
        <title>The opium poppy genome and morphinan production.</title>
        <authorList>
            <person name="Guo L."/>
            <person name="Winzer T."/>
            <person name="Yang X."/>
            <person name="Li Y."/>
            <person name="Ning Z."/>
            <person name="He Z."/>
            <person name="Teodor R."/>
            <person name="Lu Y."/>
            <person name="Bowser T.A."/>
            <person name="Graham I.A."/>
            <person name="Ye K."/>
        </authorList>
    </citation>
    <scope>NUCLEOTIDE SEQUENCE [LARGE SCALE GENOMIC DNA]</scope>
    <source>
        <strain evidence="6">cv. HN1</strain>
        <tissue evidence="5">Leaves</tissue>
    </source>
</reference>
<organism evidence="5 6">
    <name type="scientific">Papaver somniferum</name>
    <name type="common">Opium poppy</name>
    <dbReference type="NCBI Taxonomy" id="3469"/>
    <lineage>
        <taxon>Eukaryota</taxon>
        <taxon>Viridiplantae</taxon>
        <taxon>Streptophyta</taxon>
        <taxon>Embryophyta</taxon>
        <taxon>Tracheophyta</taxon>
        <taxon>Spermatophyta</taxon>
        <taxon>Magnoliopsida</taxon>
        <taxon>Ranunculales</taxon>
        <taxon>Papaveraceae</taxon>
        <taxon>Papaveroideae</taxon>
        <taxon>Papaver</taxon>
    </lineage>
</organism>
<evidence type="ECO:0000256" key="1">
    <source>
        <dbReference type="ARBA" id="ARBA00009431"/>
    </source>
</evidence>
<dbReference type="EMBL" id="CM010725">
    <property type="protein sequence ID" value="RZC84962.1"/>
    <property type="molecule type" value="Genomic_DNA"/>
</dbReference>
<dbReference type="InterPro" id="IPR001563">
    <property type="entry name" value="Peptidase_S10"/>
</dbReference>
<keyword evidence="3" id="KW-0325">Glycoprotein</keyword>
<dbReference type="PANTHER" id="PTHR11802">
    <property type="entry name" value="SERINE PROTEASE FAMILY S10 SERINE CARBOXYPEPTIDASE"/>
    <property type="match status" value="1"/>
</dbReference>
<dbReference type="FunFam" id="3.40.50.12670:FF:000001">
    <property type="entry name" value="Carboxypeptidase"/>
    <property type="match status" value="1"/>
</dbReference>
<dbReference type="Gramene" id="RZC84962">
    <property type="protein sequence ID" value="RZC84962"/>
    <property type="gene ID" value="C5167_047747"/>
</dbReference>
<feature type="signal peptide" evidence="4">
    <location>
        <begin position="1"/>
        <end position="22"/>
    </location>
</feature>
<feature type="chain" id="PRO_5021442724" evidence="4">
    <location>
        <begin position="23"/>
        <end position="479"/>
    </location>
</feature>
<name>A0A4Y7LJT8_PAPSO</name>
<dbReference type="PANTHER" id="PTHR11802:SF29">
    <property type="entry name" value="SERINE CARBOXYPEPTIDASE-LIKE 19"/>
    <property type="match status" value="1"/>
</dbReference>
<dbReference type="GO" id="GO:0016747">
    <property type="term" value="F:acyltransferase activity, transferring groups other than amino-acyl groups"/>
    <property type="evidence" value="ECO:0007669"/>
    <property type="project" value="TreeGrafter"/>
</dbReference>
<dbReference type="GO" id="GO:0004185">
    <property type="term" value="F:serine-type carboxypeptidase activity"/>
    <property type="evidence" value="ECO:0007669"/>
    <property type="project" value="InterPro"/>
</dbReference>
<sequence length="479" mass="54336">MAAYKLFIICLVFHLFPRLPECEAVSSGKVVPYLPGLEVQPLPFHLETGYIGVGDSENYQLFYYFVHSERNPKEDPLVLWLTGGPRCSGFSGLALEVGPISMAKVEYINGSLPKLTLNPNSWTKTANIIFLDQPVHSGFSYSKSSNDPIMSDTVSANNTHEFLTKWLIQNPEFQSNPLYVAGDSYSGIIAPNLVQDLIRDMEDGNYPFLNFKGYSLGNPVTYIEMELNARVEYAYHLGLLSYELYQSMKENCNGNFLSFDLTNVNCLPYRKVFEDLTAGINLSSVLEPLCSSDSTLTTSLKPKETIKYREHRRSLQRTGEGLSEERVLPYYSCWRLSLLSEYWANDAAVRKALHVREGTVENWIRCNQRGLPYETNVKSSIPYHRNISTKGYRHLIYSGDHDMKVSHISTESWIRSLANLSVIDEWRPWYFSGQIAGYTRAYSNGLTYATVKGGGHEAAGYKPGECYTMFERWVSNTPL</sequence>
<dbReference type="GO" id="GO:0006508">
    <property type="term" value="P:proteolysis"/>
    <property type="evidence" value="ECO:0007669"/>
    <property type="project" value="InterPro"/>
</dbReference>
<evidence type="ECO:0000256" key="4">
    <source>
        <dbReference type="SAM" id="SignalP"/>
    </source>
</evidence>
<keyword evidence="2 4" id="KW-0732">Signal</keyword>